<gene>
    <name evidence="2" type="ORF">STRIP9103_07925</name>
</gene>
<sequence>MWYAQVNGSDETNTSSQERTDGSNPGGNQGFAKFLLSG</sequence>
<accession>L1L8Y2</accession>
<dbReference type="Proteomes" id="UP000010411">
    <property type="component" value="Unassembled WGS sequence"/>
</dbReference>
<name>L1L8Y2_9ACTN</name>
<keyword evidence="3" id="KW-1185">Reference proteome</keyword>
<protein>
    <submittedName>
        <fullName evidence="2">Uncharacterized protein</fullName>
    </submittedName>
</protein>
<feature type="region of interest" description="Disordered" evidence="1">
    <location>
        <begin position="1"/>
        <end position="38"/>
    </location>
</feature>
<reference evidence="2 3" key="1">
    <citation type="submission" date="2012-11" db="EMBL/GenBank/DDBJ databases">
        <authorList>
            <person name="Huguet-Tapia J.C."/>
            <person name="Durkin A.S."/>
            <person name="Pettis G.S."/>
            <person name="Badger J.H."/>
        </authorList>
    </citation>
    <scope>NUCLEOTIDE SEQUENCE [LARGE SCALE GENOMIC DNA]</scope>
    <source>
        <strain evidence="2 3">91-03</strain>
    </source>
</reference>
<comment type="caution">
    <text evidence="2">The sequence shown here is derived from an EMBL/GenBank/DDBJ whole genome shotgun (WGS) entry which is preliminary data.</text>
</comment>
<dbReference type="AlphaFoldDB" id="L1L8Y2"/>
<organism evidence="2 3">
    <name type="scientific">Streptomyces ipomoeae 91-03</name>
    <dbReference type="NCBI Taxonomy" id="698759"/>
    <lineage>
        <taxon>Bacteria</taxon>
        <taxon>Bacillati</taxon>
        <taxon>Actinomycetota</taxon>
        <taxon>Actinomycetes</taxon>
        <taxon>Kitasatosporales</taxon>
        <taxon>Streptomycetaceae</taxon>
        <taxon>Streptomyces</taxon>
    </lineage>
</organism>
<proteinExistence type="predicted"/>
<dbReference type="EMBL" id="AEJC01000017">
    <property type="protein sequence ID" value="EKX69254.1"/>
    <property type="molecule type" value="Genomic_DNA"/>
</dbReference>
<feature type="compositionally biased region" description="Polar residues" evidence="1">
    <location>
        <begin position="1"/>
        <end position="17"/>
    </location>
</feature>
<evidence type="ECO:0000256" key="1">
    <source>
        <dbReference type="SAM" id="MobiDB-lite"/>
    </source>
</evidence>
<evidence type="ECO:0000313" key="2">
    <source>
        <dbReference type="EMBL" id="EKX69254.1"/>
    </source>
</evidence>
<evidence type="ECO:0000313" key="3">
    <source>
        <dbReference type="Proteomes" id="UP000010411"/>
    </source>
</evidence>